<name>A0A448TT54_9PAST</name>
<keyword evidence="1" id="KW-0285">Flavoprotein</keyword>
<dbReference type="KEGG" id="adp:NCTC12871_00540"/>
<dbReference type="InterPro" id="IPR001094">
    <property type="entry name" value="Flavdoxin-like"/>
</dbReference>
<dbReference type="Gene3D" id="3.40.50.80">
    <property type="entry name" value="Nucleotide-binding domain of ferredoxin-NADP reductase (FNR) module"/>
    <property type="match status" value="1"/>
</dbReference>
<dbReference type="RefSeq" id="WP_126598755.1">
    <property type="nucleotide sequence ID" value="NZ_LR134510.1"/>
</dbReference>
<dbReference type="Pfam" id="PF00258">
    <property type="entry name" value="Flavodoxin_1"/>
    <property type="match status" value="1"/>
</dbReference>
<dbReference type="GO" id="GO:0050660">
    <property type="term" value="F:flavin adenine dinucleotide binding"/>
    <property type="evidence" value="ECO:0007669"/>
    <property type="project" value="TreeGrafter"/>
</dbReference>
<dbReference type="PRINTS" id="PR00371">
    <property type="entry name" value="FPNCR"/>
</dbReference>
<dbReference type="GO" id="GO:0005829">
    <property type="term" value="C:cytosol"/>
    <property type="evidence" value="ECO:0007669"/>
    <property type="project" value="TreeGrafter"/>
</dbReference>
<reference evidence="6 7" key="1">
    <citation type="submission" date="2018-12" db="EMBL/GenBank/DDBJ databases">
        <authorList>
            <consortium name="Pathogen Informatics"/>
        </authorList>
    </citation>
    <scope>NUCLEOTIDE SEQUENCE [LARGE SCALE GENOMIC DNA]</scope>
    <source>
        <strain evidence="6 7">NCTC12871</strain>
    </source>
</reference>
<dbReference type="GO" id="GO:0010181">
    <property type="term" value="F:FMN binding"/>
    <property type="evidence" value="ECO:0007669"/>
    <property type="project" value="InterPro"/>
</dbReference>
<dbReference type="InterPro" id="IPR017938">
    <property type="entry name" value="Riboflavin_synthase-like_b-brl"/>
</dbReference>
<dbReference type="InterPro" id="IPR023173">
    <property type="entry name" value="NADPH_Cyt_P450_Rdtase_alpha"/>
</dbReference>
<dbReference type="Proteomes" id="UP000279799">
    <property type="component" value="Chromosome"/>
</dbReference>
<evidence type="ECO:0000256" key="1">
    <source>
        <dbReference type="ARBA" id="ARBA00022630"/>
    </source>
</evidence>
<keyword evidence="3" id="KW-0249">Electron transport</keyword>
<dbReference type="PANTHER" id="PTHR19384">
    <property type="entry name" value="NITRIC OXIDE SYNTHASE-RELATED"/>
    <property type="match status" value="1"/>
</dbReference>
<organism evidence="6 7">
    <name type="scientific">Actinobacillus delphinicola</name>
    <dbReference type="NCBI Taxonomy" id="51161"/>
    <lineage>
        <taxon>Bacteria</taxon>
        <taxon>Pseudomonadati</taxon>
        <taxon>Pseudomonadota</taxon>
        <taxon>Gammaproteobacteria</taxon>
        <taxon>Pasteurellales</taxon>
        <taxon>Pasteurellaceae</taxon>
        <taxon>Actinobacillus</taxon>
    </lineage>
</organism>
<dbReference type="SUPFAM" id="SSF52218">
    <property type="entry name" value="Flavoproteins"/>
    <property type="match status" value="1"/>
</dbReference>
<dbReference type="EC" id="1.8.1.2" evidence="6"/>
<protein>
    <submittedName>
        <fullName evidence="6">Sulfite reductase [NADPH] flavoprotein subunit alpha</fullName>
        <ecNumber evidence="6">1.8.1.2</ecNumber>
    </submittedName>
</protein>
<proteinExistence type="predicted"/>
<dbReference type="PROSITE" id="PS50902">
    <property type="entry name" value="FLAVODOXIN_LIKE"/>
    <property type="match status" value="1"/>
</dbReference>
<dbReference type="InterPro" id="IPR017927">
    <property type="entry name" value="FAD-bd_FR_type"/>
</dbReference>
<keyword evidence="2" id="KW-0288">FMN</keyword>
<dbReference type="GO" id="GO:0004783">
    <property type="term" value="F:sulfite reductase (NADPH) activity"/>
    <property type="evidence" value="ECO:0007669"/>
    <property type="project" value="UniProtKB-EC"/>
</dbReference>
<dbReference type="Gene3D" id="3.40.50.360">
    <property type="match status" value="1"/>
</dbReference>
<keyword evidence="3" id="KW-0813">Transport</keyword>
<evidence type="ECO:0000259" key="4">
    <source>
        <dbReference type="PROSITE" id="PS50902"/>
    </source>
</evidence>
<sequence length="513" mass="58326">MATIYIGYGSETGNAENLAKTLAQHLSELNLAPQLSSLNDIALDTLHHDDFLFIVTSNFGDGEAPGNATKFYEYLQSFPKLTCQYAIFGLGDVSYPKFCGFTKDLDNKLATLGATRIANRVDADTSYREFFKKWLHAVTAYFKGEKAALTELNLQVKAYGANQTFKGKIAKITRVNQGEFPVYDIEIDIRGSNMCYDAGDLLYLVPPTNTTTLQRIQDFYGHLTAKELELLHQKELRLLSKSLFRALAKKTNNETLKALTKISAAKEFNQYIYGRDIADVLIDFCDKNQVSVAEITSMLPDKLPRAYSIASDGQVSSDYVRLCVREVQYHLNEVEYHGTASGFLCHTKEGDEVDVYVRANAHFHLPKDEKAPVVMIGAGTGIAPYLGFLQSDRQGEMHLFFGERYKDKDFLYQNLLEHYLQEKRLTSLHTAFSRDQDEKIYVQHILHQQMPQLWELFQKGAHIYVCGSKANLGKPIDEVFLEMAKKYGNLDDAQSQQWLYDLVSTERYHKDLY</sequence>
<dbReference type="InterPro" id="IPR029039">
    <property type="entry name" value="Flavoprotein-like_sf"/>
</dbReference>
<dbReference type="Pfam" id="PF00175">
    <property type="entry name" value="NAD_binding_1"/>
    <property type="match status" value="1"/>
</dbReference>
<dbReference type="PRINTS" id="PR00369">
    <property type="entry name" value="FLAVODOXIN"/>
</dbReference>
<dbReference type="InterPro" id="IPR001433">
    <property type="entry name" value="OxRdtase_FAD/NAD-bd"/>
</dbReference>
<feature type="domain" description="Flavodoxin-like" evidence="4">
    <location>
        <begin position="4"/>
        <end position="139"/>
    </location>
</feature>
<accession>A0A448TT54</accession>
<dbReference type="SUPFAM" id="SSF52343">
    <property type="entry name" value="Ferredoxin reductase-like, C-terminal NADP-linked domain"/>
    <property type="match status" value="1"/>
</dbReference>
<evidence type="ECO:0000256" key="2">
    <source>
        <dbReference type="ARBA" id="ARBA00022643"/>
    </source>
</evidence>
<dbReference type="InterPro" id="IPR039261">
    <property type="entry name" value="FNR_nucleotide-bd"/>
</dbReference>
<keyword evidence="7" id="KW-1185">Reference proteome</keyword>
<dbReference type="InterPro" id="IPR008254">
    <property type="entry name" value="Flavodoxin/NO_synth"/>
</dbReference>
<dbReference type="AlphaFoldDB" id="A0A448TT54"/>
<evidence type="ECO:0000313" key="6">
    <source>
        <dbReference type="EMBL" id="VEJ09106.1"/>
    </source>
</evidence>
<dbReference type="PROSITE" id="PS51384">
    <property type="entry name" value="FAD_FR"/>
    <property type="match status" value="1"/>
</dbReference>
<dbReference type="OrthoDB" id="9816402at2"/>
<evidence type="ECO:0000259" key="5">
    <source>
        <dbReference type="PROSITE" id="PS51384"/>
    </source>
</evidence>
<dbReference type="Gene3D" id="1.20.990.10">
    <property type="entry name" value="NADPH-cytochrome p450 Reductase, Chain A, domain 3"/>
    <property type="match status" value="1"/>
</dbReference>
<dbReference type="EMBL" id="LR134510">
    <property type="protein sequence ID" value="VEJ09106.1"/>
    <property type="molecule type" value="Genomic_DNA"/>
</dbReference>
<dbReference type="Gene3D" id="2.40.30.10">
    <property type="entry name" value="Translation factors"/>
    <property type="match status" value="1"/>
</dbReference>
<gene>
    <name evidence="6" type="primary">cysJ</name>
    <name evidence="6" type="ORF">NCTC12871_00540</name>
</gene>
<evidence type="ECO:0000313" key="7">
    <source>
        <dbReference type="Proteomes" id="UP000279799"/>
    </source>
</evidence>
<dbReference type="SUPFAM" id="SSF63380">
    <property type="entry name" value="Riboflavin synthase domain-like"/>
    <property type="match status" value="1"/>
</dbReference>
<feature type="domain" description="FAD-binding FR-type" evidence="5">
    <location>
        <begin position="162"/>
        <end position="366"/>
    </location>
</feature>
<evidence type="ECO:0000256" key="3">
    <source>
        <dbReference type="ARBA" id="ARBA00022982"/>
    </source>
</evidence>
<keyword evidence="6" id="KW-0560">Oxidoreductase</keyword>
<dbReference type="InterPro" id="IPR001709">
    <property type="entry name" value="Flavoprot_Pyr_Nucl_cyt_Rdtase"/>
</dbReference>